<evidence type="ECO:0008006" key="9">
    <source>
        <dbReference type="Google" id="ProtNLM"/>
    </source>
</evidence>
<keyword evidence="4 6" id="KW-1133">Transmembrane helix</keyword>
<feature type="transmembrane region" description="Helical" evidence="6">
    <location>
        <begin position="30"/>
        <end position="50"/>
    </location>
</feature>
<accession>A0ABP8JBA1</accession>
<dbReference type="InterPro" id="IPR001123">
    <property type="entry name" value="LeuE-type"/>
</dbReference>
<protein>
    <recommendedName>
        <fullName evidence="9">Lysine transporter LysE</fullName>
    </recommendedName>
</protein>
<proteinExistence type="predicted"/>
<sequence>MEQFLAVALANGLIIAAAFSGMALITNDAVLHVIQATGGIFLVHIGIVFLRSRTALDPAEVHRAARTTWTRNLGLGLASGLLNPKNALFYVSLASAVTTASPAALVLYGGWMFTLVLVWDLFVAMALGFRRADRRQRDEG</sequence>
<evidence type="ECO:0000256" key="2">
    <source>
        <dbReference type="ARBA" id="ARBA00022475"/>
    </source>
</evidence>
<evidence type="ECO:0000256" key="1">
    <source>
        <dbReference type="ARBA" id="ARBA00004651"/>
    </source>
</evidence>
<evidence type="ECO:0000313" key="7">
    <source>
        <dbReference type="EMBL" id="GAA4388112.1"/>
    </source>
</evidence>
<dbReference type="PANTHER" id="PTHR30086:SF20">
    <property type="entry name" value="ARGININE EXPORTER PROTEIN ARGO-RELATED"/>
    <property type="match status" value="1"/>
</dbReference>
<evidence type="ECO:0000256" key="3">
    <source>
        <dbReference type="ARBA" id="ARBA00022692"/>
    </source>
</evidence>
<dbReference type="PANTHER" id="PTHR30086">
    <property type="entry name" value="ARGININE EXPORTER PROTEIN ARGO"/>
    <property type="match status" value="1"/>
</dbReference>
<evidence type="ECO:0000313" key="8">
    <source>
        <dbReference type="Proteomes" id="UP001500642"/>
    </source>
</evidence>
<organism evidence="7 8">
    <name type="scientific">Brevibacterium pityocampae</name>
    <dbReference type="NCBI Taxonomy" id="506594"/>
    <lineage>
        <taxon>Bacteria</taxon>
        <taxon>Bacillati</taxon>
        <taxon>Actinomycetota</taxon>
        <taxon>Actinomycetes</taxon>
        <taxon>Micrococcales</taxon>
        <taxon>Brevibacteriaceae</taxon>
        <taxon>Brevibacterium</taxon>
    </lineage>
</organism>
<keyword evidence="8" id="KW-1185">Reference proteome</keyword>
<evidence type="ECO:0000256" key="6">
    <source>
        <dbReference type="SAM" id="Phobius"/>
    </source>
</evidence>
<dbReference type="EMBL" id="BAABGL010000006">
    <property type="protein sequence ID" value="GAA4388112.1"/>
    <property type="molecule type" value="Genomic_DNA"/>
</dbReference>
<dbReference type="Proteomes" id="UP001500642">
    <property type="component" value="Unassembled WGS sequence"/>
</dbReference>
<dbReference type="Pfam" id="PF01810">
    <property type="entry name" value="LysE"/>
    <property type="match status" value="1"/>
</dbReference>
<name>A0ABP8JBA1_9MICO</name>
<keyword evidence="3 6" id="KW-0812">Transmembrane</keyword>
<keyword evidence="2" id="KW-1003">Cell membrane</keyword>
<comment type="subcellular location">
    <subcellularLocation>
        <location evidence="1">Cell membrane</location>
        <topology evidence="1">Multi-pass membrane protein</topology>
    </subcellularLocation>
</comment>
<dbReference type="RefSeq" id="WP_345030769.1">
    <property type="nucleotide sequence ID" value="NZ_BAABGL010000006.1"/>
</dbReference>
<keyword evidence="5 6" id="KW-0472">Membrane</keyword>
<reference evidence="8" key="1">
    <citation type="journal article" date="2019" name="Int. J. Syst. Evol. Microbiol.">
        <title>The Global Catalogue of Microorganisms (GCM) 10K type strain sequencing project: providing services to taxonomists for standard genome sequencing and annotation.</title>
        <authorList>
            <consortium name="The Broad Institute Genomics Platform"/>
            <consortium name="The Broad Institute Genome Sequencing Center for Infectious Disease"/>
            <person name="Wu L."/>
            <person name="Ma J."/>
        </authorList>
    </citation>
    <scope>NUCLEOTIDE SEQUENCE [LARGE SCALE GENOMIC DNA]</scope>
    <source>
        <strain evidence="8">JCM 17808</strain>
    </source>
</reference>
<evidence type="ECO:0000256" key="5">
    <source>
        <dbReference type="ARBA" id="ARBA00023136"/>
    </source>
</evidence>
<feature type="transmembrane region" description="Helical" evidence="6">
    <location>
        <begin position="111"/>
        <end position="129"/>
    </location>
</feature>
<evidence type="ECO:0000256" key="4">
    <source>
        <dbReference type="ARBA" id="ARBA00022989"/>
    </source>
</evidence>
<gene>
    <name evidence="7" type="ORF">GCM10023167_12540</name>
</gene>
<comment type="caution">
    <text evidence="7">The sequence shown here is derived from an EMBL/GenBank/DDBJ whole genome shotgun (WGS) entry which is preliminary data.</text>
</comment>